<evidence type="ECO:0000259" key="10">
    <source>
        <dbReference type="PROSITE" id="PS50929"/>
    </source>
</evidence>
<feature type="non-terminal residue" evidence="11">
    <location>
        <position position="222"/>
    </location>
</feature>
<comment type="subcellular location">
    <subcellularLocation>
        <location evidence="1">Endomembrane system</location>
        <topology evidence="1">Multi-pass membrane protein</topology>
    </subcellularLocation>
</comment>
<keyword evidence="2" id="KW-0813">Transport</keyword>
<dbReference type="EMBL" id="CAJPIZ010047606">
    <property type="protein sequence ID" value="CAG2122437.1"/>
    <property type="molecule type" value="Genomic_DNA"/>
</dbReference>
<evidence type="ECO:0000256" key="8">
    <source>
        <dbReference type="ARBA" id="ARBA00023136"/>
    </source>
</evidence>
<evidence type="ECO:0000313" key="11">
    <source>
        <dbReference type="EMBL" id="CAD7649447.1"/>
    </source>
</evidence>
<dbReference type="Proteomes" id="UP000759131">
    <property type="component" value="Unassembled WGS sequence"/>
</dbReference>
<sequence length="222" mass="24692">RTCGLIANIALGTPVVLVAFLPLGILYYGIQKYYISTSRQLKRLESVSRSPIYSHFSETVAGASSIRAYGAIHRFIDESNRKVDINHTCYYPSVVSTRWLTVRLEFLGNCSVFFTALFSVLYRGSLSPGKAGLAITSALSITSALNLLVRGSTDLESNIVSVERIIEYTKEKQEAEWFGDTSKLDKSWPSKGAIDFNNYSTRYREGLDLILKRIDVNIAPGT</sequence>
<evidence type="ECO:0000256" key="6">
    <source>
        <dbReference type="ARBA" id="ARBA00022840"/>
    </source>
</evidence>
<dbReference type="InterPro" id="IPR050173">
    <property type="entry name" value="ABC_transporter_C-like"/>
</dbReference>
<evidence type="ECO:0000256" key="1">
    <source>
        <dbReference type="ARBA" id="ARBA00004127"/>
    </source>
</evidence>
<dbReference type="PROSITE" id="PS50929">
    <property type="entry name" value="ABC_TM1F"/>
    <property type="match status" value="1"/>
</dbReference>
<dbReference type="GO" id="GO:0140359">
    <property type="term" value="F:ABC-type transporter activity"/>
    <property type="evidence" value="ECO:0007669"/>
    <property type="project" value="InterPro"/>
</dbReference>
<keyword evidence="7 9" id="KW-1133">Transmembrane helix</keyword>
<evidence type="ECO:0000256" key="5">
    <source>
        <dbReference type="ARBA" id="ARBA00022741"/>
    </source>
</evidence>
<dbReference type="InterPro" id="IPR036640">
    <property type="entry name" value="ABC1_TM_sf"/>
</dbReference>
<dbReference type="PANTHER" id="PTHR24223:SF443">
    <property type="entry name" value="MULTIDRUG-RESISTANCE LIKE PROTEIN 1, ISOFORM I"/>
    <property type="match status" value="1"/>
</dbReference>
<dbReference type="SUPFAM" id="SSF90123">
    <property type="entry name" value="ABC transporter transmembrane region"/>
    <property type="match status" value="1"/>
</dbReference>
<reference evidence="11" key="1">
    <citation type="submission" date="2020-11" db="EMBL/GenBank/DDBJ databases">
        <authorList>
            <person name="Tran Van P."/>
        </authorList>
    </citation>
    <scope>NUCLEOTIDE SEQUENCE</scope>
</reference>
<feature type="non-terminal residue" evidence="11">
    <location>
        <position position="1"/>
    </location>
</feature>
<evidence type="ECO:0000256" key="3">
    <source>
        <dbReference type="ARBA" id="ARBA00022692"/>
    </source>
</evidence>
<keyword evidence="8 9" id="KW-0472">Membrane</keyword>
<dbReference type="AlphaFoldDB" id="A0A7R9LX03"/>
<protein>
    <recommendedName>
        <fullName evidence="10">ABC transmembrane type-1 domain-containing protein</fullName>
    </recommendedName>
</protein>
<proteinExistence type="predicted"/>
<dbReference type="InterPro" id="IPR011527">
    <property type="entry name" value="ABC1_TM_dom"/>
</dbReference>
<dbReference type="Pfam" id="PF00664">
    <property type="entry name" value="ABC_membrane"/>
    <property type="match status" value="1"/>
</dbReference>
<keyword evidence="3 9" id="KW-0812">Transmembrane</keyword>
<evidence type="ECO:0000256" key="9">
    <source>
        <dbReference type="SAM" id="Phobius"/>
    </source>
</evidence>
<organism evidence="11">
    <name type="scientific">Medioppia subpectinata</name>
    <dbReference type="NCBI Taxonomy" id="1979941"/>
    <lineage>
        <taxon>Eukaryota</taxon>
        <taxon>Metazoa</taxon>
        <taxon>Ecdysozoa</taxon>
        <taxon>Arthropoda</taxon>
        <taxon>Chelicerata</taxon>
        <taxon>Arachnida</taxon>
        <taxon>Acari</taxon>
        <taxon>Acariformes</taxon>
        <taxon>Sarcoptiformes</taxon>
        <taxon>Oribatida</taxon>
        <taxon>Brachypylina</taxon>
        <taxon>Oppioidea</taxon>
        <taxon>Oppiidae</taxon>
        <taxon>Medioppia</taxon>
    </lineage>
</organism>
<keyword evidence="5" id="KW-0547">Nucleotide-binding</keyword>
<evidence type="ECO:0000256" key="2">
    <source>
        <dbReference type="ARBA" id="ARBA00022448"/>
    </source>
</evidence>
<dbReference type="OrthoDB" id="262778at2759"/>
<dbReference type="GO" id="GO:0012505">
    <property type="term" value="C:endomembrane system"/>
    <property type="evidence" value="ECO:0007669"/>
    <property type="project" value="UniProtKB-SubCell"/>
</dbReference>
<dbReference type="EMBL" id="OC902181">
    <property type="protein sequence ID" value="CAD7649447.1"/>
    <property type="molecule type" value="Genomic_DNA"/>
</dbReference>
<gene>
    <name evidence="11" type="ORF">OSB1V03_LOCUS22383</name>
</gene>
<dbReference type="Gene3D" id="1.20.1560.10">
    <property type="entry name" value="ABC transporter type 1, transmembrane domain"/>
    <property type="match status" value="1"/>
</dbReference>
<keyword evidence="6" id="KW-0067">ATP-binding</keyword>
<dbReference type="GO" id="GO:0005524">
    <property type="term" value="F:ATP binding"/>
    <property type="evidence" value="ECO:0007669"/>
    <property type="project" value="UniProtKB-KW"/>
</dbReference>
<dbReference type="PANTHER" id="PTHR24223">
    <property type="entry name" value="ATP-BINDING CASSETTE SUB-FAMILY C"/>
    <property type="match status" value="1"/>
</dbReference>
<evidence type="ECO:0000313" key="12">
    <source>
        <dbReference type="Proteomes" id="UP000759131"/>
    </source>
</evidence>
<accession>A0A7R9LX03</accession>
<evidence type="ECO:0000256" key="4">
    <source>
        <dbReference type="ARBA" id="ARBA00022737"/>
    </source>
</evidence>
<evidence type="ECO:0000256" key="7">
    <source>
        <dbReference type="ARBA" id="ARBA00022989"/>
    </source>
</evidence>
<name>A0A7R9LX03_9ACAR</name>
<keyword evidence="4" id="KW-0677">Repeat</keyword>
<dbReference type="GO" id="GO:0016020">
    <property type="term" value="C:membrane"/>
    <property type="evidence" value="ECO:0007669"/>
    <property type="project" value="InterPro"/>
</dbReference>
<keyword evidence="12" id="KW-1185">Reference proteome</keyword>
<feature type="transmembrane region" description="Helical" evidence="9">
    <location>
        <begin position="6"/>
        <end position="30"/>
    </location>
</feature>
<feature type="domain" description="ABC transmembrane type-1" evidence="10">
    <location>
        <begin position="1"/>
        <end position="157"/>
    </location>
</feature>